<dbReference type="EMBL" id="LNYH01000126">
    <property type="protein sequence ID" value="KTD16012.1"/>
    <property type="molecule type" value="Genomic_DNA"/>
</dbReference>
<evidence type="ECO:0000313" key="1">
    <source>
        <dbReference type="EMBL" id="KTD16012.1"/>
    </source>
</evidence>
<comment type="caution">
    <text evidence="1">The sequence shown here is derived from an EMBL/GenBank/DDBJ whole genome shotgun (WGS) entry which is preliminary data.</text>
</comment>
<proteinExistence type="predicted"/>
<protein>
    <submittedName>
        <fullName evidence="1">Uncharacterized protein</fullName>
    </submittedName>
</protein>
<dbReference type="Proteomes" id="UP000054761">
    <property type="component" value="Unassembled WGS sequence"/>
</dbReference>
<dbReference type="RefSeq" id="WP_156411820.1">
    <property type="nucleotide sequence ID" value="NZ_CAAAJA010000006.1"/>
</dbReference>
<reference evidence="1 2" key="1">
    <citation type="submission" date="2015-11" db="EMBL/GenBank/DDBJ databases">
        <title>Genomic analysis of 38 Legionella species identifies large and diverse effector repertoires.</title>
        <authorList>
            <person name="Burstein D."/>
            <person name="Amaro F."/>
            <person name="Zusman T."/>
            <person name="Lifshitz Z."/>
            <person name="Cohen O."/>
            <person name="Gilbert J.A."/>
            <person name="Pupko T."/>
            <person name="Shuman H.A."/>
            <person name="Segal G."/>
        </authorList>
    </citation>
    <scope>NUCLEOTIDE SEQUENCE [LARGE SCALE GENOMIC DNA]</scope>
    <source>
        <strain evidence="1 2">Bercovier 4</strain>
    </source>
</reference>
<dbReference type="AlphaFoldDB" id="A0A0W0V797"/>
<keyword evidence="2" id="KW-1185">Reference proteome</keyword>
<organism evidence="1 2">
    <name type="scientific">Legionella israelensis</name>
    <dbReference type="NCBI Taxonomy" id="454"/>
    <lineage>
        <taxon>Bacteria</taxon>
        <taxon>Pseudomonadati</taxon>
        <taxon>Pseudomonadota</taxon>
        <taxon>Gammaproteobacteria</taxon>
        <taxon>Legionellales</taxon>
        <taxon>Legionellaceae</taxon>
        <taxon>Legionella</taxon>
    </lineage>
</organism>
<dbReference type="PATRIC" id="fig|454.4.peg.2359"/>
<name>A0A0W0V797_9GAMM</name>
<sequence length="56" mass="6595">MSEVSQAKTLIEQTISQLDQYQSRFFQTKMPERAILQEIYGNIDRSIADKRSQMEL</sequence>
<accession>A0A0W0V797</accession>
<evidence type="ECO:0000313" key="2">
    <source>
        <dbReference type="Proteomes" id="UP000054761"/>
    </source>
</evidence>
<gene>
    <name evidence="1" type="ORF">Lisr_2159</name>
</gene>